<proteinExistence type="predicted"/>
<dbReference type="AlphaFoldDB" id="A0A8T0SLW5"/>
<comment type="caution">
    <text evidence="2">The sequence shown here is derived from an EMBL/GenBank/DDBJ whole genome shotgun (WGS) entry which is preliminary data.</text>
</comment>
<name>A0A8T0SLW5_PANVG</name>
<reference evidence="2" key="1">
    <citation type="submission" date="2020-05" db="EMBL/GenBank/DDBJ databases">
        <title>WGS assembly of Panicum virgatum.</title>
        <authorList>
            <person name="Lovell J.T."/>
            <person name="Jenkins J."/>
            <person name="Shu S."/>
            <person name="Juenger T.E."/>
            <person name="Schmutz J."/>
        </authorList>
    </citation>
    <scope>NUCLEOTIDE SEQUENCE</scope>
    <source>
        <strain evidence="2">AP13</strain>
    </source>
</reference>
<accession>A0A8T0SLW5</accession>
<evidence type="ECO:0000313" key="2">
    <source>
        <dbReference type="EMBL" id="KAG2599570.1"/>
    </source>
</evidence>
<keyword evidence="3" id="KW-1185">Reference proteome</keyword>
<feature type="region of interest" description="Disordered" evidence="1">
    <location>
        <begin position="94"/>
        <end position="121"/>
    </location>
</feature>
<gene>
    <name evidence="2" type="ORF">PVAP13_5KG425507</name>
</gene>
<organism evidence="2 3">
    <name type="scientific">Panicum virgatum</name>
    <name type="common">Blackwell switchgrass</name>
    <dbReference type="NCBI Taxonomy" id="38727"/>
    <lineage>
        <taxon>Eukaryota</taxon>
        <taxon>Viridiplantae</taxon>
        <taxon>Streptophyta</taxon>
        <taxon>Embryophyta</taxon>
        <taxon>Tracheophyta</taxon>
        <taxon>Spermatophyta</taxon>
        <taxon>Magnoliopsida</taxon>
        <taxon>Liliopsida</taxon>
        <taxon>Poales</taxon>
        <taxon>Poaceae</taxon>
        <taxon>PACMAD clade</taxon>
        <taxon>Panicoideae</taxon>
        <taxon>Panicodae</taxon>
        <taxon>Paniceae</taxon>
        <taxon>Panicinae</taxon>
        <taxon>Panicum</taxon>
        <taxon>Panicum sect. Hiantes</taxon>
    </lineage>
</organism>
<protein>
    <submittedName>
        <fullName evidence="2">Uncharacterized protein</fullName>
    </submittedName>
</protein>
<sequence>MQQFDRLTYVSVHIYTCACGICNVGRDDGDSDNVTGLGFLGVSADTERGNHDNIAERGARLAVVMVQACWVCCTWPAVAIASLDVEASRGLHRRQQPMAAAWPGNDGREHRQRGVVRDLRG</sequence>
<evidence type="ECO:0000256" key="1">
    <source>
        <dbReference type="SAM" id="MobiDB-lite"/>
    </source>
</evidence>
<dbReference type="Proteomes" id="UP000823388">
    <property type="component" value="Chromosome 5K"/>
</dbReference>
<evidence type="ECO:0000313" key="3">
    <source>
        <dbReference type="Proteomes" id="UP000823388"/>
    </source>
</evidence>
<dbReference type="EMBL" id="CM029045">
    <property type="protein sequence ID" value="KAG2599570.1"/>
    <property type="molecule type" value="Genomic_DNA"/>
</dbReference>